<evidence type="ECO:0000313" key="3">
    <source>
        <dbReference type="Proteomes" id="UP001360953"/>
    </source>
</evidence>
<name>A0ABR1LWA8_9PEZI</name>
<dbReference type="GeneID" id="92029609"/>
<dbReference type="Proteomes" id="UP001360953">
    <property type="component" value="Unassembled WGS sequence"/>
</dbReference>
<sequence>VAERLSWEKGKMPVAQLERNQEMTWEVNFRLGIYEPFIEELDQVPGGKHSQESPFYPFEGMSDFSSVMLLVAKGEDLTEASFNMWQRMLDILHYSLGPDDVVEPHESSGPTDAPSVKQSPDSQLSLSRPLEVEDLPTPPGSSQLDPSQPAQDFPLSPHNSKKSLEEIGRNNHLPTPPVSSQPGPDLSSGISTGSPGLLAQTPPSSNSGPKAPMTPEMDNVSQIDETSRRPPRRTLPEFYSLLDMIERTSYVGARFLEAYAEGLRNDCCTECWFTLNV</sequence>
<reference evidence="2 3" key="1">
    <citation type="submission" date="2024-04" db="EMBL/GenBank/DDBJ databases">
        <title>Phyllosticta paracitricarpa is synonymous to the EU quarantine fungus P. citricarpa based on phylogenomic analyses.</title>
        <authorList>
            <consortium name="Lawrence Berkeley National Laboratory"/>
            <person name="Van ingen-buijs V.A."/>
            <person name="Van westerhoven A.C."/>
            <person name="Haridas S."/>
            <person name="Skiadas P."/>
            <person name="Martin F."/>
            <person name="Groenewald J.Z."/>
            <person name="Crous P.W."/>
            <person name="Seidl M.F."/>
        </authorList>
    </citation>
    <scope>NUCLEOTIDE SEQUENCE [LARGE SCALE GENOMIC DNA]</scope>
    <source>
        <strain evidence="2 3">CPC 17464</strain>
    </source>
</reference>
<organism evidence="2 3">
    <name type="scientific">Phyllosticta citribraziliensis</name>
    <dbReference type="NCBI Taxonomy" id="989973"/>
    <lineage>
        <taxon>Eukaryota</taxon>
        <taxon>Fungi</taxon>
        <taxon>Dikarya</taxon>
        <taxon>Ascomycota</taxon>
        <taxon>Pezizomycotina</taxon>
        <taxon>Dothideomycetes</taxon>
        <taxon>Dothideomycetes incertae sedis</taxon>
        <taxon>Botryosphaeriales</taxon>
        <taxon>Phyllostictaceae</taxon>
        <taxon>Phyllosticta</taxon>
    </lineage>
</organism>
<dbReference type="EMBL" id="JBBPEH010000004">
    <property type="protein sequence ID" value="KAK7539487.1"/>
    <property type="molecule type" value="Genomic_DNA"/>
</dbReference>
<feature type="non-terminal residue" evidence="2">
    <location>
        <position position="1"/>
    </location>
</feature>
<evidence type="ECO:0000256" key="1">
    <source>
        <dbReference type="SAM" id="MobiDB-lite"/>
    </source>
</evidence>
<feature type="compositionally biased region" description="Polar residues" evidence="1">
    <location>
        <begin position="140"/>
        <end position="150"/>
    </location>
</feature>
<comment type="caution">
    <text evidence="2">The sequence shown here is derived from an EMBL/GenBank/DDBJ whole genome shotgun (WGS) entry which is preliminary data.</text>
</comment>
<dbReference type="RefSeq" id="XP_066656758.1">
    <property type="nucleotide sequence ID" value="XM_066796703.1"/>
</dbReference>
<feature type="region of interest" description="Disordered" evidence="1">
    <location>
        <begin position="100"/>
        <end position="232"/>
    </location>
</feature>
<feature type="compositionally biased region" description="Polar residues" evidence="1">
    <location>
        <begin position="180"/>
        <end position="194"/>
    </location>
</feature>
<feature type="non-terminal residue" evidence="2">
    <location>
        <position position="277"/>
    </location>
</feature>
<feature type="compositionally biased region" description="Polar residues" evidence="1">
    <location>
        <begin position="116"/>
        <end position="126"/>
    </location>
</feature>
<keyword evidence="3" id="KW-1185">Reference proteome</keyword>
<protein>
    <submittedName>
        <fullName evidence="2">Uncharacterized protein</fullName>
    </submittedName>
</protein>
<gene>
    <name evidence="2" type="ORF">J3D65DRAFT_535118</name>
</gene>
<proteinExistence type="predicted"/>
<accession>A0ABR1LWA8</accession>
<evidence type="ECO:0000313" key="2">
    <source>
        <dbReference type="EMBL" id="KAK7539487.1"/>
    </source>
</evidence>